<feature type="compositionally biased region" description="Polar residues" evidence="10">
    <location>
        <begin position="1176"/>
        <end position="1211"/>
    </location>
</feature>
<dbReference type="GO" id="GO:0000289">
    <property type="term" value="P:nuclear-transcribed mRNA poly(A) tail shortening"/>
    <property type="evidence" value="ECO:0007669"/>
    <property type="project" value="UniProtKB-UniRule"/>
</dbReference>
<feature type="compositionally biased region" description="Low complexity" evidence="10">
    <location>
        <begin position="1154"/>
        <end position="1175"/>
    </location>
</feature>
<reference evidence="13" key="1">
    <citation type="journal article" date="2018" name="Nat. Microbiol.">
        <title>Leveraging single-cell genomics to expand the fungal tree of life.</title>
        <authorList>
            <person name="Ahrendt S.R."/>
            <person name="Quandt C.A."/>
            <person name="Ciobanu D."/>
            <person name="Clum A."/>
            <person name="Salamov A."/>
            <person name="Andreopoulos B."/>
            <person name="Cheng J.F."/>
            <person name="Woyke T."/>
            <person name="Pelin A."/>
            <person name="Henrissat B."/>
            <person name="Reynolds N.K."/>
            <person name="Benny G.L."/>
            <person name="Smith M.E."/>
            <person name="James T.Y."/>
            <person name="Grigoriev I.V."/>
        </authorList>
    </citation>
    <scope>NUCLEOTIDE SEQUENCE [LARGE SCALE GENOMIC DNA]</scope>
</reference>
<dbReference type="InterPro" id="IPR012337">
    <property type="entry name" value="RNaseH-like_sf"/>
</dbReference>
<gene>
    <name evidence="9" type="primary">PAN2</name>
    <name evidence="12" type="ORF">BJ684DRAFT_8211</name>
</gene>
<dbReference type="InterPro" id="IPR036397">
    <property type="entry name" value="RNaseH_sf"/>
</dbReference>
<evidence type="ECO:0000256" key="9">
    <source>
        <dbReference type="HAMAP-Rule" id="MF_03182"/>
    </source>
</evidence>
<evidence type="ECO:0000256" key="4">
    <source>
        <dbReference type="ARBA" id="ARBA00022664"/>
    </source>
</evidence>
<comment type="catalytic activity">
    <reaction evidence="9">
        <text>Exonucleolytic cleavage of poly(A) to 5'-AMP.</text>
        <dbReference type="EC" id="3.1.13.4"/>
    </reaction>
</comment>
<dbReference type="InterPro" id="IPR015943">
    <property type="entry name" value="WD40/YVTN_repeat-like_dom_sf"/>
</dbReference>
<proteinExistence type="inferred from homology"/>
<evidence type="ECO:0000256" key="10">
    <source>
        <dbReference type="SAM" id="MobiDB-lite"/>
    </source>
</evidence>
<comment type="caution">
    <text evidence="9">Lacks conserved residue(s) required for the propagation of feature annotation.</text>
</comment>
<dbReference type="PROSITE" id="PS50235">
    <property type="entry name" value="USP_3"/>
    <property type="match status" value="1"/>
</dbReference>
<evidence type="ECO:0000256" key="8">
    <source>
        <dbReference type="ARBA" id="ARBA00022839"/>
    </source>
</evidence>
<comment type="domain">
    <text evidence="9">The linker, or PAN3 interaction domain (PID), between the WD40 repeats and the pseudo-UCH domain mediates interaction with PAN3.</text>
</comment>
<dbReference type="Pfam" id="PF13423">
    <property type="entry name" value="UCH_1"/>
    <property type="match status" value="1"/>
</dbReference>
<dbReference type="Pfam" id="PF00929">
    <property type="entry name" value="RNase_T"/>
    <property type="match status" value="1"/>
</dbReference>
<keyword evidence="4 9" id="KW-0507">mRNA processing</keyword>
<comment type="activity regulation">
    <text evidence="9">Positively regulated by the regulatory subunit PAN3.</text>
</comment>
<dbReference type="OrthoDB" id="16516at2759"/>
<evidence type="ECO:0000256" key="2">
    <source>
        <dbReference type="ARBA" id="ARBA00022490"/>
    </source>
</evidence>
<keyword evidence="13" id="KW-1185">Reference proteome</keyword>
<dbReference type="InterPro" id="IPR030843">
    <property type="entry name" value="PAN2"/>
</dbReference>
<evidence type="ECO:0000313" key="13">
    <source>
        <dbReference type="Proteomes" id="UP000267251"/>
    </source>
</evidence>
<dbReference type="InterPro" id="IPR028881">
    <property type="entry name" value="PAN2_UCH_dom"/>
</dbReference>
<sequence length="1211" mass="131624">MSLSDPQGQTDTDQAHWSLYTSLYDSSYTAPIPVPLTQVAFDPDVELVWTADEKGRIASYLGPELIRYSAFRAHASSVRHLQPLRSGVLSIAADSVRLTNRRGLAQWTVSEPFGELYTGCVAANKDEVVVTGLQRDALLLSMARGTIIRRTPCDGQITMMHRGDGYILGGGPSGHLSLRDIRTLKVEKTLQAHTGSMSDITMTGYTMATCGFSMEHGSLQPEPVVKLFDVRTFQPISHIPFPAIPTLLRGRSASPSYTGGDDIMVGTQTGGFQVLNVKEPTKMPSFYQSISSSLASMDLSSSGELIALVDSTGMLQSWSSTEDPQANALLSLPPLPTDSFIPPASVHPHIPDPVPFHADDAQIPLNAHGVPDYDEPLLSALHPQLTCEPSRPADPIDPHILSSMRKVDFIGYAQNPLGPRRLRQPLRAPTPSLSGSGRDGAPETGASLKDGTVDGRPDSRNSITSSSSSSSRGKGPFSKGHLAQFLQGTTMPKYYKIFEIKYSRFGVEDFDFGFYNQTRFGGLETHIAHSYCNALLQSLFFLPALRALLVRHSGSACSRDPCLSCELGFLFSMLQDSGGRNCHASNFLRAFSAIPQVSALGLFEPEIPDASTSYAALVQSLNRFLLEQIHFELTTPQTTSGKGSGKRSSPPASSSSSTATTTPSSQSSVSRQSDIQGLFGISTDQTSRCGMCKHESSRSSLPFSLDLSYTYDNLGSTKLTNGLVEALHAALSREGPGKAWCGQCKAYRATVQQRSVLAPLPPYLVINTTAVQKADGTGWMGLKRGQSLPWLPTHMALTVDGPNGAEAKPGVDLEGMGPSAKVYALQSCISQIQPLEEIPHLVSHIHTSDPTARPEATDNWHLFNDFLVRPIPQEEVTSIDASWRLPALVFYVERARKAQSRRSPPTSPDLSVLYKEYSVANKGGQKKVGDMQPLTPEEVQPGMLVAIDAEFIALSQEETEVRRDGAVIIQRPQRQGLARVSVVRGELGPRYSVPLMDDYIVTTEPVVDYLTEFSGIQEGDLDPAVSTRTLVPLKYAYKKLRLLLDAGCVFIGHGLRKDFRIINILVPPSQVIDTVDIFHIKDRQRKISLRFLAWCLLDQHIQTGNHDSIEDARTALAIYHKYLELEAEGTFEQILEDIYVQGWKYNWKPPAPPTEGSSTDTATTTTTDQAGMPTQGGATISSSVSLGGLPITSSTTSSPAVTRLSTPSLTE</sequence>
<feature type="domain" description="USP" evidence="11">
    <location>
        <begin position="521"/>
        <end position="894"/>
    </location>
</feature>
<comment type="function">
    <text evidence="9">Catalytic subunit of the poly(A)-nuclease (PAN) deadenylation complex, one of two cytoplasmic mRNA deadenylases involved in mRNA turnover. PAN specifically shortens poly(A) tails of RNA and the activity is stimulated by poly(A)-binding protein PAB1. PAN deadenylation is followed by rapid degradation of the shortened mRNA tails by the CCR4-NOT complex. Deadenylated mRNAs are then degraded by two alternative mechanisms, namely exosome-mediated 3'-5' exonucleolytic degradation, or deadenlyation-dependent mRNA decaping and subsequent 5'-3' exonucleolytic degradation by XRN1. May also be involved in post-transcriptional maturation of mRNA poly(A) tails.</text>
</comment>
<dbReference type="AlphaFoldDB" id="A0A4P9Y6E4"/>
<organism evidence="12 13">
    <name type="scientific">Piptocephalis cylindrospora</name>
    <dbReference type="NCBI Taxonomy" id="1907219"/>
    <lineage>
        <taxon>Eukaryota</taxon>
        <taxon>Fungi</taxon>
        <taxon>Fungi incertae sedis</taxon>
        <taxon>Zoopagomycota</taxon>
        <taxon>Zoopagomycotina</taxon>
        <taxon>Zoopagomycetes</taxon>
        <taxon>Zoopagales</taxon>
        <taxon>Piptocephalidaceae</taxon>
        <taxon>Piptocephalis</taxon>
    </lineage>
</organism>
<dbReference type="GO" id="GO:0000932">
    <property type="term" value="C:P-body"/>
    <property type="evidence" value="ECO:0007669"/>
    <property type="project" value="TreeGrafter"/>
</dbReference>
<dbReference type="PANTHER" id="PTHR15728:SF0">
    <property type="entry name" value="PAN2-PAN3 DEADENYLATION COMPLEX CATALYTIC SUBUNIT PAN2"/>
    <property type="match status" value="1"/>
</dbReference>
<keyword evidence="7 9" id="KW-0378">Hydrolase</keyword>
<evidence type="ECO:0000256" key="6">
    <source>
        <dbReference type="ARBA" id="ARBA00022723"/>
    </source>
</evidence>
<dbReference type="SUPFAM" id="SSF54001">
    <property type="entry name" value="Cysteine proteinases"/>
    <property type="match status" value="1"/>
</dbReference>
<dbReference type="InterPro" id="IPR013520">
    <property type="entry name" value="Ribonucl_H"/>
</dbReference>
<dbReference type="InterPro" id="IPR036322">
    <property type="entry name" value="WD40_repeat_dom_sf"/>
</dbReference>
<dbReference type="GO" id="GO:0004535">
    <property type="term" value="F:poly(A)-specific ribonuclease activity"/>
    <property type="evidence" value="ECO:0007669"/>
    <property type="project" value="UniProtKB-UniRule"/>
</dbReference>
<keyword evidence="3" id="KW-0853">WD repeat</keyword>
<dbReference type="FunFam" id="3.30.420.10:FF:000028">
    <property type="entry name" value="PAN2-PAN3 deadenylation complex catalytic subunit PAN2"/>
    <property type="match status" value="1"/>
</dbReference>
<feature type="binding site" evidence="9">
    <location>
        <position position="948"/>
    </location>
    <ligand>
        <name>a divalent metal cation</name>
        <dbReference type="ChEBI" id="CHEBI:60240"/>
        <note>catalytic</note>
    </ligand>
</feature>
<dbReference type="InterPro" id="IPR048841">
    <property type="entry name" value="PAN2_N"/>
</dbReference>
<dbReference type="GO" id="GO:0031251">
    <property type="term" value="C:PAN complex"/>
    <property type="evidence" value="ECO:0007669"/>
    <property type="project" value="UniProtKB-UniRule"/>
</dbReference>
<evidence type="ECO:0000256" key="7">
    <source>
        <dbReference type="ARBA" id="ARBA00022801"/>
    </source>
</evidence>
<comment type="cofactor">
    <cofactor evidence="9">
        <name>a divalent metal cation</name>
        <dbReference type="ChEBI" id="CHEBI:60240"/>
    </cofactor>
    <text evidence="9">Binds 2 metal cations per subunit in the catalytic exonuclease domain.</text>
</comment>
<keyword evidence="8 9" id="KW-0269">Exonuclease</keyword>
<feature type="region of interest" description="Disordered" evidence="10">
    <location>
        <begin position="636"/>
        <end position="672"/>
    </location>
</feature>
<evidence type="ECO:0000313" key="12">
    <source>
        <dbReference type="EMBL" id="RKP14656.1"/>
    </source>
</evidence>
<evidence type="ECO:0000256" key="5">
    <source>
        <dbReference type="ARBA" id="ARBA00022722"/>
    </source>
</evidence>
<dbReference type="Gene3D" id="3.90.70.10">
    <property type="entry name" value="Cysteine proteinases"/>
    <property type="match status" value="1"/>
</dbReference>
<dbReference type="SUPFAM" id="SSF50978">
    <property type="entry name" value="WD40 repeat-like"/>
    <property type="match status" value="1"/>
</dbReference>
<dbReference type="GO" id="GO:0006397">
    <property type="term" value="P:mRNA processing"/>
    <property type="evidence" value="ECO:0007669"/>
    <property type="project" value="UniProtKB-KW"/>
</dbReference>
<dbReference type="Pfam" id="PF20770">
    <property type="entry name" value="PAN2_N"/>
    <property type="match status" value="1"/>
</dbReference>
<keyword evidence="2 9" id="KW-0963">Cytoplasm</keyword>
<comment type="subunit">
    <text evidence="9">Forms a heterotrimer with an asymmetric homodimer of the regulatory subunit PAN3 to form the poly(A)-nuclease (PAN) deadenylation complex.</text>
</comment>
<dbReference type="GO" id="GO:0003676">
    <property type="term" value="F:nucleic acid binding"/>
    <property type="evidence" value="ECO:0007669"/>
    <property type="project" value="InterPro"/>
</dbReference>
<comment type="domain">
    <text evidence="9">Contains a pseudo-UCH domain. This ubiquitin C-terminal hydrolase (UCH)-like or ubiquitin specific protease (USP)-like domain is predicted to be catalytically inactive because it lacks the active site catalytic triad characteristic of thiol proteases, with residues at the equivalent structural positions that are incompatible with catalysis, and it cannot bind ubiquitin. It functions as a structural scaffold for intra- and intermolecular interactions in the complex.</text>
</comment>
<dbReference type="GO" id="GO:0046872">
    <property type="term" value="F:metal ion binding"/>
    <property type="evidence" value="ECO:0007669"/>
    <property type="project" value="UniProtKB-KW"/>
</dbReference>
<evidence type="ECO:0000256" key="3">
    <source>
        <dbReference type="ARBA" id="ARBA00022574"/>
    </source>
</evidence>
<dbReference type="PANTHER" id="PTHR15728">
    <property type="entry name" value="DEADENYLATION COMPLEX CATALYTIC SUBUNIT PAN2"/>
    <property type="match status" value="1"/>
</dbReference>
<dbReference type="Gene3D" id="3.30.420.10">
    <property type="entry name" value="Ribonuclease H-like superfamily/Ribonuclease H"/>
    <property type="match status" value="1"/>
</dbReference>
<feature type="binding site" evidence="9">
    <location>
        <position position="1058"/>
    </location>
    <ligand>
        <name>a divalent metal cation</name>
        <dbReference type="ChEBI" id="CHEBI:60240"/>
        <note>catalytic</note>
    </ligand>
</feature>
<feature type="region of interest" description="Disordered" evidence="10">
    <location>
        <begin position="416"/>
        <end position="477"/>
    </location>
</feature>
<dbReference type="SUPFAM" id="SSF53098">
    <property type="entry name" value="Ribonuclease H-like"/>
    <property type="match status" value="1"/>
</dbReference>
<name>A0A4P9Y6E4_9FUNG</name>
<protein>
    <recommendedName>
        <fullName evidence="9">PAN2-PAN3 deadenylation complex catalytic subunit PAN2</fullName>
        <ecNumber evidence="9">3.1.13.4</ecNumber>
    </recommendedName>
    <alternativeName>
        <fullName evidence="9">PAB1P-dependent poly(A)-specific ribonuclease</fullName>
    </alternativeName>
    <alternativeName>
        <fullName evidence="9">Poly(A)-nuclease deadenylation complex subunit 2</fullName>
        <shortName evidence="9">PAN deadenylation complex subunit 2</shortName>
    </alternativeName>
</protein>
<comment type="similarity">
    <text evidence="9">Belongs to the peptidase C19 family. PAN2 subfamily.</text>
</comment>
<keyword evidence="6 9" id="KW-0479">Metal-binding</keyword>
<dbReference type="CDD" id="cd06143">
    <property type="entry name" value="PAN2_exo"/>
    <property type="match status" value="1"/>
</dbReference>
<comment type="subcellular location">
    <subcellularLocation>
        <location evidence="1 9">Cytoplasm</location>
    </subcellularLocation>
</comment>
<dbReference type="SMART" id="SM00479">
    <property type="entry name" value="EXOIII"/>
    <property type="match status" value="1"/>
</dbReference>
<dbReference type="InterPro" id="IPR028889">
    <property type="entry name" value="USP"/>
</dbReference>
<dbReference type="EC" id="3.1.13.4" evidence="9"/>
<dbReference type="Proteomes" id="UP000267251">
    <property type="component" value="Unassembled WGS sequence"/>
</dbReference>
<feature type="binding site" evidence="9">
    <location>
        <position position="1111"/>
    </location>
    <ligand>
        <name>a divalent metal cation</name>
        <dbReference type="ChEBI" id="CHEBI:60240"/>
        <note>catalytic</note>
    </ligand>
</feature>
<feature type="compositionally biased region" description="Low complexity" evidence="10">
    <location>
        <begin position="637"/>
        <end position="672"/>
    </location>
</feature>
<evidence type="ECO:0000259" key="11">
    <source>
        <dbReference type="PROSITE" id="PS50235"/>
    </source>
</evidence>
<evidence type="ECO:0000256" key="1">
    <source>
        <dbReference type="ARBA" id="ARBA00004496"/>
    </source>
</evidence>
<feature type="region of interest" description="Disordered" evidence="10">
    <location>
        <begin position="1150"/>
        <end position="1211"/>
    </location>
</feature>
<dbReference type="Gene3D" id="2.130.10.10">
    <property type="entry name" value="YVTN repeat-like/Quinoprotein amine dehydrogenase"/>
    <property type="match status" value="1"/>
</dbReference>
<dbReference type="HAMAP" id="MF_03182">
    <property type="entry name" value="PAN2"/>
    <property type="match status" value="1"/>
</dbReference>
<feature type="binding site" evidence="9">
    <location>
        <position position="950"/>
    </location>
    <ligand>
        <name>a divalent metal cation</name>
        <dbReference type="ChEBI" id="CHEBI:60240"/>
        <note>catalytic</note>
    </ligand>
</feature>
<keyword evidence="5 9" id="KW-0540">Nuclease</keyword>
<accession>A0A4P9Y6E4</accession>
<dbReference type="InterPro" id="IPR038765">
    <property type="entry name" value="Papain-like_cys_pep_sf"/>
</dbReference>
<dbReference type="InterPro" id="IPR050785">
    <property type="entry name" value="PAN2-PAN3_catalytic_subunit"/>
</dbReference>
<dbReference type="EMBL" id="KZ987807">
    <property type="protein sequence ID" value="RKP14656.1"/>
    <property type="molecule type" value="Genomic_DNA"/>
</dbReference>